<comment type="similarity">
    <text evidence="8">Belongs to the SecE/SEC61-gamma family.</text>
</comment>
<keyword evidence="4 8" id="KW-0653">Protein transport</keyword>
<keyword evidence="5 8" id="KW-1133">Transmembrane helix</keyword>
<dbReference type="InterPro" id="IPR001901">
    <property type="entry name" value="Translocase_SecE/Sec61-g"/>
</dbReference>
<keyword evidence="3 8" id="KW-0812">Transmembrane</keyword>
<evidence type="ECO:0000256" key="6">
    <source>
        <dbReference type="ARBA" id="ARBA00023010"/>
    </source>
</evidence>
<dbReference type="GO" id="GO:0006605">
    <property type="term" value="P:protein targeting"/>
    <property type="evidence" value="ECO:0007669"/>
    <property type="project" value="UniProtKB-UniRule"/>
</dbReference>
<feature type="transmembrane region" description="Helical" evidence="8">
    <location>
        <begin position="29"/>
        <end position="47"/>
    </location>
</feature>
<keyword evidence="7 8" id="KW-0472">Membrane</keyword>
<evidence type="ECO:0000256" key="4">
    <source>
        <dbReference type="ARBA" id="ARBA00022927"/>
    </source>
</evidence>
<evidence type="ECO:0000256" key="8">
    <source>
        <dbReference type="HAMAP-Rule" id="MF_00422"/>
    </source>
</evidence>
<evidence type="ECO:0000313" key="10">
    <source>
        <dbReference type="Proteomes" id="UP000503483"/>
    </source>
</evidence>
<dbReference type="GO" id="GO:0005886">
    <property type="term" value="C:plasma membrane"/>
    <property type="evidence" value="ECO:0007669"/>
    <property type="project" value="UniProtKB-SubCell"/>
</dbReference>
<evidence type="ECO:0000256" key="2">
    <source>
        <dbReference type="ARBA" id="ARBA00022448"/>
    </source>
</evidence>
<dbReference type="GO" id="GO:0043952">
    <property type="term" value="P:protein transport by the Sec complex"/>
    <property type="evidence" value="ECO:0007669"/>
    <property type="project" value="UniProtKB-UniRule"/>
</dbReference>
<dbReference type="Gene3D" id="1.20.5.1030">
    <property type="entry name" value="Preprotein translocase secy subunit"/>
    <property type="match status" value="1"/>
</dbReference>
<dbReference type="AlphaFoldDB" id="A0A6M8F2T9"/>
<keyword evidence="2 8" id="KW-0813">Transport</keyword>
<comment type="subunit">
    <text evidence="8">Component of the Sec protein translocase complex. Heterotrimer consisting of SecY, SecE and SecG subunits. The heterotrimers can form oligomers, although 1 heterotrimer is thought to be able to translocate proteins. Interacts with the ribosome. Interacts with SecDF, and other proteins may be involved. Interacts with SecA.</text>
</comment>
<dbReference type="EMBL" id="CP042652">
    <property type="protein sequence ID" value="QKE29624.1"/>
    <property type="molecule type" value="Genomic_DNA"/>
</dbReference>
<dbReference type="KEGG" id="paco:AACT_2536"/>
<dbReference type="GO" id="GO:0009306">
    <property type="term" value="P:protein secretion"/>
    <property type="evidence" value="ECO:0007669"/>
    <property type="project" value="UniProtKB-UniRule"/>
</dbReference>
<dbReference type="HAMAP" id="MF_00422">
    <property type="entry name" value="SecE"/>
    <property type="match status" value="1"/>
</dbReference>
<dbReference type="RefSeq" id="WP_172127523.1">
    <property type="nucleotide sequence ID" value="NZ_CP042652.1"/>
</dbReference>
<keyword evidence="8" id="KW-1003">Cell membrane</keyword>
<dbReference type="NCBIfam" id="TIGR00964">
    <property type="entry name" value="secE_bact"/>
    <property type="match status" value="1"/>
</dbReference>
<gene>
    <name evidence="8 9" type="primary">secE</name>
    <name evidence="9" type="ORF">AACT_2536</name>
</gene>
<evidence type="ECO:0000256" key="3">
    <source>
        <dbReference type="ARBA" id="ARBA00022692"/>
    </source>
</evidence>
<evidence type="ECO:0000256" key="5">
    <source>
        <dbReference type="ARBA" id="ARBA00022989"/>
    </source>
</evidence>
<name>A0A6M8F2T9_9BACT</name>
<comment type="subcellular location">
    <subcellularLocation>
        <location evidence="8">Cell membrane</location>
        <topology evidence="8">Single-pass membrane protein</topology>
    </subcellularLocation>
    <subcellularLocation>
        <location evidence="1">Membrane</location>
    </subcellularLocation>
</comment>
<keyword evidence="6 8" id="KW-0811">Translocation</keyword>
<keyword evidence="10" id="KW-1185">Reference proteome</keyword>
<comment type="function">
    <text evidence="8">Essential subunit of the Sec protein translocation channel SecYEG. Clamps together the 2 halves of SecY. May contact the channel plug during translocation.</text>
</comment>
<accession>A0A6M8F2T9</accession>
<evidence type="ECO:0000256" key="7">
    <source>
        <dbReference type="ARBA" id="ARBA00023136"/>
    </source>
</evidence>
<reference evidence="9 10" key="1">
    <citation type="submission" date="2019-08" db="EMBL/GenBank/DDBJ databases">
        <title>Complete genome sequence of Arcobacter acticola.</title>
        <authorList>
            <person name="Miller W."/>
        </authorList>
    </citation>
    <scope>NUCLEOTIDE SEQUENCE [LARGE SCALE GENOMIC DNA]</scope>
    <source>
        <strain evidence="9 10">KCTC 52212</strain>
    </source>
</reference>
<dbReference type="InterPro" id="IPR038379">
    <property type="entry name" value="SecE_sf"/>
</dbReference>
<evidence type="ECO:0000256" key="1">
    <source>
        <dbReference type="ARBA" id="ARBA00004370"/>
    </source>
</evidence>
<dbReference type="Pfam" id="PF00584">
    <property type="entry name" value="SecE"/>
    <property type="match status" value="1"/>
</dbReference>
<evidence type="ECO:0000313" key="9">
    <source>
        <dbReference type="EMBL" id="QKE29624.1"/>
    </source>
</evidence>
<dbReference type="GO" id="GO:0065002">
    <property type="term" value="P:intracellular protein transmembrane transport"/>
    <property type="evidence" value="ECO:0007669"/>
    <property type="project" value="UniProtKB-UniRule"/>
</dbReference>
<dbReference type="GO" id="GO:0008320">
    <property type="term" value="F:protein transmembrane transporter activity"/>
    <property type="evidence" value="ECO:0007669"/>
    <property type="project" value="UniProtKB-UniRule"/>
</dbReference>
<dbReference type="InterPro" id="IPR005807">
    <property type="entry name" value="SecE_bac"/>
</dbReference>
<protein>
    <recommendedName>
        <fullName evidence="8">Protein translocase subunit SecE</fullName>
    </recommendedName>
</protein>
<proteinExistence type="inferred from homology"/>
<dbReference type="Proteomes" id="UP000503483">
    <property type="component" value="Chromosome"/>
</dbReference>
<sequence length="60" mass="6725">MSKLQSYYTNAKSELLKVIFPIKEQIRSAYLSVFIVVTVITLFLALIDGIMSLSLSSIIN</sequence>
<organism evidence="9 10">
    <name type="scientific">Arcobacter acticola</name>
    <dbReference type="NCBI Taxonomy" id="1849015"/>
    <lineage>
        <taxon>Bacteria</taxon>
        <taxon>Pseudomonadati</taxon>
        <taxon>Campylobacterota</taxon>
        <taxon>Epsilonproteobacteria</taxon>
        <taxon>Campylobacterales</taxon>
        <taxon>Arcobacteraceae</taxon>
        <taxon>Arcobacter</taxon>
    </lineage>
</organism>